<evidence type="ECO:0000313" key="4">
    <source>
        <dbReference type="Proteomes" id="UP000029922"/>
    </source>
</evidence>
<dbReference type="SMART" id="SM00028">
    <property type="entry name" value="TPR"/>
    <property type="match status" value="1"/>
</dbReference>
<feature type="repeat" description="TPR" evidence="1">
    <location>
        <begin position="2"/>
        <end position="35"/>
    </location>
</feature>
<dbReference type="EMBL" id="JRPD02000021">
    <property type="protein sequence ID" value="TLD99030.1"/>
    <property type="molecule type" value="Genomic_DNA"/>
</dbReference>
<dbReference type="EMBL" id="UGJE01000002">
    <property type="protein sequence ID" value="STQ85402.1"/>
    <property type="molecule type" value="Genomic_DNA"/>
</dbReference>
<dbReference type="InterPro" id="IPR011990">
    <property type="entry name" value="TPR-like_helical_dom_sf"/>
</dbReference>
<dbReference type="Gene3D" id="1.25.40.10">
    <property type="entry name" value="Tetratricopeptide repeat domain"/>
    <property type="match status" value="1"/>
</dbReference>
<dbReference type="AlphaFoldDB" id="A0A099TZJ6"/>
<dbReference type="Proteomes" id="UP000255139">
    <property type="component" value="Unassembled WGS sequence"/>
</dbReference>
<protein>
    <submittedName>
        <fullName evidence="3">Tetratricopeptide repeat protein</fullName>
    </submittedName>
</protein>
<keyword evidence="5" id="KW-1185">Reference proteome</keyword>
<evidence type="ECO:0000313" key="5">
    <source>
        <dbReference type="Proteomes" id="UP000255139"/>
    </source>
</evidence>
<evidence type="ECO:0000313" key="2">
    <source>
        <dbReference type="EMBL" id="STQ85402.1"/>
    </source>
</evidence>
<accession>A0A099TZJ6</accession>
<dbReference type="STRING" id="216.LS73_02905"/>
<dbReference type="SUPFAM" id="SSF48452">
    <property type="entry name" value="TPR-like"/>
    <property type="match status" value="1"/>
</dbReference>
<dbReference type="PROSITE" id="PS50005">
    <property type="entry name" value="TPR"/>
    <property type="match status" value="1"/>
</dbReference>
<evidence type="ECO:0000256" key="1">
    <source>
        <dbReference type="PROSITE-ProRule" id="PRU00339"/>
    </source>
</evidence>
<dbReference type="Proteomes" id="UP000029922">
    <property type="component" value="Unassembled WGS sequence"/>
</dbReference>
<proteinExistence type="predicted"/>
<gene>
    <name evidence="3" type="ORF">LS73_007975</name>
    <name evidence="2" type="ORF">NCTC12714_00187</name>
</gene>
<evidence type="ECO:0000313" key="3">
    <source>
        <dbReference type="EMBL" id="TLD99030.1"/>
    </source>
</evidence>
<dbReference type="OrthoDB" id="5326779at2"/>
<name>A0A099TZJ6_9HELI</name>
<sequence length="95" mass="11165">MSRKLLSLAYIYEMNGRYKEAISFFEQVLEKDSKNPDASIIKEARIGLKANQLAIKYKTNPQMITRNMNLALLEKKIDIFKEDPHNLIGWFSQWN</sequence>
<reference evidence="3 4" key="1">
    <citation type="journal article" date="2014" name="Genome Announc.">
        <title>Draft genome sequences of eight enterohepatic helicobacter species isolated from both laboratory and wild rodents.</title>
        <authorList>
            <person name="Sheh A."/>
            <person name="Shen Z."/>
            <person name="Fox J.G."/>
        </authorList>
    </citation>
    <scope>NUCLEOTIDE SEQUENCE [LARGE SCALE GENOMIC DNA]</scope>
    <source>
        <strain evidence="3 4">ST1</strain>
    </source>
</reference>
<dbReference type="RefSeq" id="WP_034557237.1">
    <property type="nucleotide sequence ID" value="NZ_FZML01000017.1"/>
</dbReference>
<dbReference type="InterPro" id="IPR019734">
    <property type="entry name" value="TPR_rpt"/>
</dbReference>
<keyword evidence="1" id="KW-0802">TPR repeat</keyword>
<reference evidence="2 5" key="2">
    <citation type="submission" date="2018-06" db="EMBL/GenBank/DDBJ databases">
        <authorList>
            <consortium name="Pathogen Informatics"/>
            <person name="Doyle S."/>
        </authorList>
    </citation>
    <scope>NUCLEOTIDE SEQUENCE [LARGE SCALE GENOMIC DNA]</scope>
    <source>
        <strain evidence="2 5">NCTC12714</strain>
    </source>
</reference>
<organism evidence="2 5">
    <name type="scientific">Helicobacter muridarum</name>
    <dbReference type="NCBI Taxonomy" id="216"/>
    <lineage>
        <taxon>Bacteria</taxon>
        <taxon>Pseudomonadati</taxon>
        <taxon>Campylobacterota</taxon>
        <taxon>Epsilonproteobacteria</taxon>
        <taxon>Campylobacterales</taxon>
        <taxon>Helicobacteraceae</taxon>
        <taxon>Helicobacter</taxon>
    </lineage>
</organism>